<protein>
    <recommendedName>
        <fullName evidence="3">2-C-methyl-D-erythritol 4-phosphate cytidylyltransferase</fullName>
        <ecNumber evidence="3">2.7.7.60</ecNumber>
    </recommendedName>
    <alternativeName>
        <fullName evidence="3">4-diphosphocytidyl-2C-methyl-D-erythritol synthase</fullName>
    </alternativeName>
    <alternativeName>
        <fullName evidence="3">MEP cytidylyltransferase</fullName>
        <shortName evidence="3">MCT</shortName>
    </alternativeName>
</protein>
<dbReference type="InterPro" id="IPR034683">
    <property type="entry name" value="IspD/TarI"/>
</dbReference>
<dbReference type="Pfam" id="PF01128">
    <property type="entry name" value="IspD"/>
    <property type="match status" value="1"/>
</dbReference>
<dbReference type="FunFam" id="3.90.550.10:FF:000003">
    <property type="entry name" value="2-C-methyl-D-erythritol 4-phosphate cytidylyltransferase"/>
    <property type="match status" value="1"/>
</dbReference>
<accession>A0A9D1L3A2</accession>
<feature type="site" description="Positions MEP for the nucleophilic attack" evidence="3">
    <location>
        <position position="178"/>
    </location>
</feature>
<dbReference type="PANTHER" id="PTHR32125:SF4">
    <property type="entry name" value="2-C-METHYL-D-ERYTHRITOL 4-PHOSPHATE CYTIDYLYLTRANSFERASE, CHLOROPLASTIC"/>
    <property type="match status" value="1"/>
</dbReference>
<comment type="pathway">
    <text evidence="3">Isoprenoid biosynthesis; isopentenyl diphosphate biosynthesis via DXP pathway; isopentenyl diphosphate from 1-deoxy-D-xylulose 5-phosphate: step 2/6.</text>
</comment>
<comment type="similarity">
    <text evidence="3">Belongs to the IspD/TarI cytidylyltransferase family. IspD subfamily.</text>
</comment>
<evidence type="ECO:0000256" key="2">
    <source>
        <dbReference type="ARBA" id="ARBA00022695"/>
    </source>
</evidence>
<dbReference type="InterPro" id="IPR050088">
    <property type="entry name" value="IspD/TarI_cytidylyltransf_bact"/>
</dbReference>
<dbReference type="GO" id="GO:0050518">
    <property type="term" value="F:2-C-methyl-D-erythritol 4-phosphate cytidylyltransferase activity"/>
    <property type="evidence" value="ECO:0007669"/>
    <property type="project" value="UniProtKB-UniRule"/>
</dbReference>
<evidence type="ECO:0000313" key="5">
    <source>
        <dbReference type="Proteomes" id="UP000824078"/>
    </source>
</evidence>
<keyword evidence="3" id="KW-0414">Isoprene biosynthesis</keyword>
<dbReference type="Proteomes" id="UP000824078">
    <property type="component" value="Unassembled WGS sequence"/>
</dbReference>
<proteinExistence type="inferred from homology"/>
<dbReference type="AlphaFoldDB" id="A0A9D1L3A2"/>
<dbReference type="PANTHER" id="PTHR32125">
    <property type="entry name" value="2-C-METHYL-D-ERYTHRITOL 4-PHOSPHATE CYTIDYLYLTRANSFERASE, CHLOROPLASTIC"/>
    <property type="match status" value="1"/>
</dbReference>
<comment type="function">
    <text evidence="3">Catalyzes the formation of 4-diphosphocytidyl-2-C-methyl-D-erythritol from CTP and 2-C-methyl-D-erythritol 4-phosphate (MEP).</text>
</comment>
<dbReference type="NCBIfam" id="TIGR00453">
    <property type="entry name" value="ispD"/>
    <property type="match status" value="1"/>
</dbReference>
<dbReference type="EC" id="2.7.7.60" evidence="3"/>
<evidence type="ECO:0000256" key="1">
    <source>
        <dbReference type="ARBA" id="ARBA00022679"/>
    </source>
</evidence>
<dbReference type="GO" id="GO:0019288">
    <property type="term" value="P:isopentenyl diphosphate biosynthetic process, methylerythritol 4-phosphate pathway"/>
    <property type="evidence" value="ECO:0007669"/>
    <property type="project" value="UniProtKB-UniRule"/>
</dbReference>
<feature type="site" description="Transition state stabilizer" evidence="3">
    <location>
        <position position="24"/>
    </location>
</feature>
<dbReference type="HAMAP" id="MF_00108">
    <property type="entry name" value="IspD"/>
    <property type="match status" value="1"/>
</dbReference>
<gene>
    <name evidence="3 4" type="primary">ispD</name>
    <name evidence="4" type="ORF">IAD17_00475</name>
</gene>
<keyword evidence="1 3" id="KW-0808">Transferase</keyword>
<reference evidence="4" key="2">
    <citation type="journal article" date="2021" name="PeerJ">
        <title>Extensive microbial diversity within the chicken gut microbiome revealed by metagenomics and culture.</title>
        <authorList>
            <person name="Gilroy R."/>
            <person name="Ravi A."/>
            <person name="Getino M."/>
            <person name="Pursley I."/>
            <person name="Horton D.L."/>
            <person name="Alikhan N.F."/>
            <person name="Baker D."/>
            <person name="Gharbi K."/>
            <person name="Hall N."/>
            <person name="Watson M."/>
            <person name="Adriaenssens E.M."/>
            <person name="Foster-Nyarko E."/>
            <person name="Jarju S."/>
            <person name="Secka A."/>
            <person name="Antonio M."/>
            <person name="Oren A."/>
            <person name="Chaudhuri R.R."/>
            <person name="La Ragione R."/>
            <person name="Hildebrand F."/>
            <person name="Pallen M.J."/>
        </authorList>
    </citation>
    <scope>NUCLEOTIDE SEQUENCE</scope>
    <source>
        <strain evidence="4">ChiHjej12B11-29160</strain>
    </source>
</reference>
<dbReference type="SUPFAM" id="SSF53448">
    <property type="entry name" value="Nucleotide-diphospho-sugar transferases"/>
    <property type="match status" value="1"/>
</dbReference>
<name>A0A9D1L3A2_9ACTN</name>
<reference evidence="4" key="1">
    <citation type="submission" date="2020-10" db="EMBL/GenBank/DDBJ databases">
        <authorList>
            <person name="Gilroy R."/>
        </authorList>
    </citation>
    <scope>NUCLEOTIDE SEQUENCE</scope>
    <source>
        <strain evidence="4">ChiHjej12B11-29160</strain>
    </source>
</reference>
<dbReference type="InterPro" id="IPR029044">
    <property type="entry name" value="Nucleotide-diphossugar_trans"/>
</dbReference>
<feature type="site" description="Transition state stabilizer" evidence="3">
    <location>
        <position position="31"/>
    </location>
</feature>
<keyword evidence="2 3" id="KW-0548">Nucleotidyltransferase</keyword>
<dbReference type="InterPro" id="IPR001228">
    <property type="entry name" value="IspD"/>
</dbReference>
<evidence type="ECO:0000256" key="3">
    <source>
        <dbReference type="HAMAP-Rule" id="MF_00108"/>
    </source>
</evidence>
<feature type="site" description="Positions MEP for the nucleophilic attack" evidence="3">
    <location>
        <position position="234"/>
    </location>
</feature>
<comment type="caution">
    <text evidence="4">The sequence shown here is derived from an EMBL/GenBank/DDBJ whole genome shotgun (WGS) entry which is preliminary data.</text>
</comment>
<dbReference type="CDD" id="cd02516">
    <property type="entry name" value="CDP-ME_synthetase"/>
    <property type="match status" value="1"/>
</dbReference>
<organism evidence="4 5">
    <name type="scientific">Candidatus Coprovicinus avistercoris</name>
    <dbReference type="NCBI Taxonomy" id="2840754"/>
    <lineage>
        <taxon>Bacteria</taxon>
        <taxon>Bacillati</taxon>
        <taxon>Actinomycetota</taxon>
        <taxon>Coriobacteriia</taxon>
        <taxon>Coriobacteriales</taxon>
        <taxon>Coriobacteriaceae</taxon>
        <taxon>Coriobacteriaceae incertae sedis</taxon>
        <taxon>Candidatus Coprovicinus</taxon>
    </lineage>
</organism>
<evidence type="ECO:0000313" key="4">
    <source>
        <dbReference type="EMBL" id="HIU23394.1"/>
    </source>
</evidence>
<dbReference type="EMBL" id="DVMQ01000002">
    <property type="protein sequence ID" value="HIU23394.1"/>
    <property type="molecule type" value="Genomic_DNA"/>
</dbReference>
<sequence length="260" mass="27768">MKVQTTLRAPDTCAIIVAGGRGERFGDVRGKQFVPLCNLPMAAWSLKAFTEAPSVGALVVVCAPERIDEMRKEVVNPLKLSMPVLFAPSGSVRQASCFSGLQVISQQLSEQSFPFVAIHDAARPLITPAGIERVIDCIRSNTELDGAICARPAVDTLKVVKDASEKSTTPVIVSTPDRSTCWYAETPQVFRFETIFSAHKQAADDGFVGTDDASLIERLGGHVAVVDPGCENLKVTLPGDKTIAEAILSARQHATTSCSA</sequence>
<dbReference type="Gene3D" id="3.90.550.10">
    <property type="entry name" value="Spore Coat Polysaccharide Biosynthesis Protein SpsA, Chain A"/>
    <property type="match status" value="1"/>
</dbReference>
<comment type="catalytic activity">
    <reaction evidence="3">
        <text>2-C-methyl-D-erythritol 4-phosphate + CTP + H(+) = 4-CDP-2-C-methyl-D-erythritol + diphosphate</text>
        <dbReference type="Rhea" id="RHEA:13429"/>
        <dbReference type="ChEBI" id="CHEBI:15378"/>
        <dbReference type="ChEBI" id="CHEBI:33019"/>
        <dbReference type="ChEBI" id="CHEBI:37563"/>
        <dbReference type="ChEBI" id="CHEBI:57823"/>
        <dbReference type="ChEBI" id="CHEBI:58262"/>
        <dbReference type="EC" id="2.7.7.60"/>
    </reaction>
</comment>